<dbReference type="HOGENOM" id="CLU_211066_0_0_6"/>
<dbReference type="EMBL" id="CP000880">
    <property type="protein sequence ID" value="ABX23769.1"/>
    <property type="molecule type" value="Genomic_DNA"/>
</dbReference>
<evidence type="ECO:0000313" key="3">
    <source>
        <dbReference type="Proteomes" id="UP000002084"/>
    </source>
</evidence>
<feature type="transmembrane region" description="Helical" evidence="1">
    <location>
        <begin position="20"/>
        <end position="39"/>
    </location>
</feature>
<keyword evidence="3" id="KW-1185">Reference proteome</keyword>
<evidence type="ECO:0000256" key="1">
    <source>
        <dbReference type="SAM" id="Phobius"/>
    </source>
</evidence>
<reference evidence="2 3" key="1">
    <citation type="submission" date="2007-11" db="EMBL/GenBank/DDBJ databases">
        <authorList>
            <consortium name="The Salmonella enterica serovar Arizonae Genome Sequencing Project"/>
            <person name="McClelland M."/>
            <person name="Sanderson E.K."/>
            <person name="Porwollik S."/>
            <person name="Spieth J."/>
            <person name="Clifton W.S."/>
            <person name="Fulton R."/>
            <person name="Chunyan W."/>
            <person name="Wollam A."/>
            <person name="Shah N."/>
            <person name="Pepin K."/>
            <person name="Bhonagiri V."/>
            <person name="Nash W."/>
            <person name="Johnson M."/>
            <person name="Thiruvilangam P."/>
            <person name="Wilson R."/>
        </authorList>
    </citation>
    <scope>NUCLEOTIDE SEQUENCE [LARGE SCALE GENOMIC DNA]</scope>
    <source>
        <strain evidence="3">ATCC BAA-731 / CDC346-86 / RSK2980</strain>
    </source>
</reference>
<proteinExistence type="predicted"/>
<keyword evidence="1" id="KW-0472">Membrane</keyword>
<keyword evidence="1" id="KW-0812">Transmembrane</keyword>
<sequence>MRNSSQQTADDNCHFLSTYYGFLFIFQDSSAIAFFSCGFQRFFESQSTFGYSLNSGVK</sequence>
<gene>
    <name evidence="2" type="ordered locus">SARI_03975</name>
</gene>
<evidence type="ECO:0000313" key="2">
    <source>
        <dbReference type="EMBL" id="ABX23769.1"/>
    </source>
</evidence>
<dbReference type="STRING" id="41514.SARI_03975"/>
<protein>
    <submittedName>
        <fullName evidence="2">Uncharacterized protein</fullName>
    </submittedName>
</protein>
<dbReference type="AlphaFoldDB" id="A9MLF0"/>
<organism evidence="2 3">
    <name type="scientific">Salmonella arizonae (strain ATCC BAA-731 / CDC346-86 / RSK2980)</name>
    <dbReference type="NCBI Taxonomy" id="41514"/>
    <lineage>
        <taxon>Bacteria</taxon>
        <taxon>Pseudomonadati</taxon>
        <taxon>Pseudomonadota</taxon>
        <taxon>Gammaproteobacteria</taxon>
        <taxon>Enterobacterales</taxon>
        <taxon>Enterobacteriaceae</taxon>
        <taxon>Salmonella</taxon>
    </lineage>
</organism>
<name>A9MLF0_SALAR</name>
<accession>A9MLF0</accession>
<dbReference type="Proteomes" id="UP000002084">
    <property type="component" value="Chromosome"/>
</dbReference>
<keyword evidence="1" id="KW-1133">Transmembrane helix</keyword>
<dbReference type="KEGG" id="ses:SARI_03975"/>